<feature type="transmembrane region" description="Helical" evidence="8">
    <location>
        <begin position="221"/>
        <end position="240"/>
    </location>
</feature>
<comment type="caution">
    <text evidence="10">The sequence shown here is derived from an EMBL/GenBank/DDBJ whole genome shotgun (WGS) entry which is preliminary data.</text>
</comment>
<dbReference type="InterPro" id="IPR044772">
    <property type="entry name" value="NO3_transporter"/>
</dbReference>
<dbReference type="Gene3D" id="1.20.1250.20">
    <property type="entry name" value="MFS general substrate transporter like domains"/>
    <property type="match status" value="2"/>
</dbReference>
<reference evidence="10 11" key="1">
    <citation type="journal article" date="2021" name="Int. J. Syst. Evol. Microbiol.">
        <title>Amazonocrinis nigriterrae gen. nov., sp. nov., Atlanticothrix silvestris gen. nov., sp. nov. and Dendronalium phyllosphericum gen. nov., sp. nov., nostocacean cyanobacteria from Brazilian environments.</title>
        <authorList>
            <person name="Alvarenga D.O."/>
            <person name="Andreote A.P.D."/>
            <person name="Branco L.H.Z."/>
            <person name="Delbaje E."/>
            <person name="Cruz R.B."/>
            <person name="Varani A.M."/>
            <person name="Fiore M.F."/>
        </authorList>
    </citation>
    <scope>NUCLEOTIDE SEQUENCE [LARGE SCALE GENOMIC DNA]</scope>
    <source>
        <strain evidence="10 11">CENA369</strain>
    </source>
</reference>
<feature type="domain" description="Major facilitator superfamily (MFS) profile" evidence="9">
    <location>
        <begin position="14"/>
        <end position="475"/>
    </location>
</feature>
<comment type="caution">
    <text evidence="8">Lacks conserved residue(s) required for the propagation of feature annotation.</text>
</comment>
<feature type="transmembrane region" description="Helical" evidence="8">
    <location>
        <begin position="452"/>
        <end position="471"/>
    </location>
</feature>
<dbReference type="GO" id="GO:0005886">
    <property type="term" value="C:plasma membrane"/>
    <property type="evidence" value="ECO:0007669"/>
    <property type="project" value="UniProtKB-SubCell"/>
</dbReference>
<dbReference type="AlphaFoldDB" id="A0A8J7I9L3"/>
<protein>
    <recommendedName>
        <fullName evidence="8">Nitrate/nitrite transporter</fullName>
    </recommendedName>
</protein>
<keyword evidence="4 8" id="KW-0812">Transmembrane</keyword>
<dbReference type="GO" id="GO:0042128">
    <property type="term" value="P:nitrate assimilation"/>
    <property type="evidence" value="ECO:0007669"/>
    <property type="project" value="UniProtKB-UniRule"/>
</dbReference>
<evidence type="ECO:0000313" key="10">
    <source>
        <dbReference type="EMBL" id="MBH8576708.1"/>
    </source>
</evidence>
<dbReference type="InterPro" id="IPR020846">
    <property type="entry name" value="MFS_dom"/>
</dbReference>
<evidence type="ECO:0000256" key="7">
    <source>
        <dbReference type="ARBA" id="ARBA00023136"/>
    </source>
</evidence>
<evidence type="ECO:0000256" key="6">
    <source>
        <dbReference type="ARBA" id="ARBA00023063"/>
    </source>
</evidence>
<feature type="transmembrane region" description="Helical" evidence="8">
    <location>
        <begin position="78"/>
        <end position="97"/>
    </location>
</feature>
<keyword evidence="11" id="KW-1185">Reference proteome</keyword>
<evidence type="ECO:0000256" key="1">
    <source>
        <dbReference type="ARBA" id="ARBA00004651"/>
    </source>
</evidence>
<dbReference type="PROSITE" id="PS50850">
    <property type="entry name" value="MFS"/>
    <property type="match status" value="1"/>
</dbReference>
<dbReference type="RefSeq" id="WP_214435435.1">
    <property type="nucleotide sequence ID" value="NZ_CAWPUQ010000165.1"/>
</dbReference>
<dbReference type="EMBL" id="JAECZA010000237">
    <property type="protein sequence ID" value="MBH8576708.1"/>
    <property type="molecule type" value="Genomic_DNA"/>
</dbReference>
<name>A0A8J7I9L3_9NOST</name>
<comment type="subcellular location">
    <subcellularLocation>
        <location evidence="1 8">Cell membrane</location>
        <topology evidence="1 8">Multi-pass membrane protein</topology>
    </subcellularLocation>
</comment>
<dbReference type="SUPFAM" id="SSF103473">
    <property type="entry name" value="MFS general substrate transporter"/>
    <property type="match status" value="1"/>
</dbReference>
<gene>
    <name evidence="10" type="ORF">I8752_27705</name>
</gene>
<dbReference type="GO" id="GO:0015112">
    <property type="term" value="F:nitrate transmembrane transporter activity"/>
    <property type="evidence" value="ECO:0007669"/>
    <property type="project" value="UniProtKB-UniRule"/>
</dbReference>
<dbReference type="Pfam" id="PF07690">
    <property type="entry name" value="MFS_1"/>
    <property type="match status" value="2"/>
</dbReference>
<comment type="similarity">
    <text evidence="2 8">Belongs to the major facilitator superfamily. Nitrate/nitrite porter (TC 2.A.1.8) family.</text>
</comment>
<feature type="transmembrane region" description="Helical" evidence="8">
    <location>
        <begin position="425"/>
        <end position="446"/>
    </location>
</feature>
<feature type="transmembrane region" description="Helical" evidence="8">
    <location>
        <begin position="109"/>
        <end position="126"/>
    </location>
</feature>
<feature type="transmembrane region" description="Helical" evidence="8">
    <location>
        <begin position="389"/>
        <end position="413"/>
    </location>
</feature>
<feature type="transmembrane region" description="Helical" evidence="8">
    <location>
        <begin position="175"/>
        <end position="192"/>
    </location>
</feature>
<feature type="transmembrane region" description="Helical" evidence="8">
    <location>
        <begin position="247"/>
        <end position="268"/>
    </location>
</feature>
<evidence type="ECO:0000256" key="5">
    <source>
        <dbReference type="ARBA" id="ARBA00022989"/>
    </source>
</evidence>
<evidence type="ECO:0000313" key="11">
    <source>
        <dbReference type="Proteomes" id="UP000662314"/>
    </source>
</evidence>
<feature type="transmembrane region" description="Helical" evidence="8">
    <location>
        <begin position="327"/>
        <end position="344"/>
    </location>
</feature>
<keyword evidence="8" id="KW-1003">Cell membrane</keyword>
<dbReference type="InterPro" id="IPR011701">
    <property type="entry name" value="MFS"/>
</dbReference>
<evidence type="ECO:0000256" key="8">
    <source>
        <dbReference type="RuleBase" id="RU366033"/>
    </source>
</evidence>
<proteinExistence type="inferred from homology"/>
<keyword evidence="6 8" id="KW-0534">Nitrate assimilation</keyword>
<feature type="transmembrane region" description="Helical" evidence="8">
    <location>
        <begin position="20"/>
        <end position="40"/>
    </location>
</feature>
<evidence type="ECO:0000256" key="2">
    <source>
        <dbReference type="ARBA" id="ARBA00008432"/>
    </source>
</evidence>
<feature type="transmembrane region" description="Helical" evidence="8">
    <location>
        <begin position="52"/>
        <end position="72"/>
    </location>
</feature>
<feature type="transmembrane region" description="Helical" evidence="8">
    <location>
        <begin position="146"/>
        <end position="168"/>
    </location>
</feature>
<sequence>MLKGLFSFSGRYKILHQTWFAFFLTFVCWFNFAPFATTIGKQLHLAPEQIKTLGICNLALTIPARLIIGMLLDRFGPRITYSILLIFAAVPCLATALSQDFNQLVISRLLMGIVGSGFVVGIRMVAEWFPPKEMGSAQGIYGGWGNFGAFGAEFALPTIAVSTAFLAGGTSNWRFAIAFTGIVAAIYGVIYYNSVQDTPADKVYKRPKKNGALEVTSVKSFWAMIVSNFGLIFALGLLAWRLEQKNIHFLTLSQMYLTWVVLAGLFAYQTYKAYQVNRELLIGKKTYALSQRYQFSQVALLEFTYVTNFGSELAAVSMLPAFFEKTFGLEHVVAGMIAATYPFLNLVSRPSGGLISDKFGSRKWTITIISAGIGVGYLMAHFINGNWPIPLAIAVTMFAAYFAQAGCGATYGIVPLIKKEATGQIAGNVGAYGNVGGVVYLTIFSLTDASTLFTTMGLAAMVCAFMCGFFLKEPKGSFAGAFEGELPESTPHPTVLAEE</sequence>
<evidence type="ECO:0000259" key="9">
    <source>
        <dbReference type="PROSITE" id="PS50850"/>
    </source>
</evidence>
<dbReference type="Proteomes" id="UP000662314">
    <property type="component" value="Unassembled WGS sequence"/>
</dbReference>
<dbReference type="InterPro" id="IPR004737">
    <property type="entry name" value="NO3_transporter_NarK/NarU-like"/>
</dbReference>
<keyword evidence="7 8" id="KW-0472">Membrane</keyword>
<keyword evidence="3 8" id="KW-0813">Transport</keyword>
<organism evidence="10 11">
    <name type="scientific">Dendronalium phyllosphericum CENA369</name>
    <dbReference type="NCBI Taxonomy" id="1725256"/>
    <lineage>
        <taxon>Bacteria</taxon>
        <taxon>Bacillati</taxon>
        <taxon>Cyanobacteriota</taxon>
        <taxon>Cyanophyceae</taxon>
        <taxon>Nostocales</taxon>
        <taxon>Nostocaceae</taxon>
        <taxon>Dendronalium</taxon>
        <taxon>Dendronalium phyllosphericum</taxon>
    </lineage>
</organism>
<evidence type="ECO:0000256" key="4">
    <source>
        <dbReference type="ARBA" id="ARBA00022692"/>
    </source>
</evidence>
<dbReference type="InterPro" id="IPR036259">
    <property type="entry name" value="MFS_trans_sf"/>
</dbReference>
<evidence type="ECO:0000256" key="3">
    <source>
        <dbReference type="ARBA" id="ARBA00022448"/>
    </source>
</evidence>
<dbReference type="NCBIfam" id="TIGR00886">
    <property type="entry name" value="2A0108"/>
    <property type="match status" value="1"/>
</dbReference>
<feature type="transmembrane region" description="Helical" evidence="8">
    <location>
        <begin position="364"/>
        <end position="383"/>
    </location>
</feature>
<keyword evidence="5 8" id="KW-1133">Transmembrane helix</keyword>
<dbReference type="GO" id="GO:0015113">
    <property type="term" value="F:nitrite transmembrane transporter activity"/>
    <property type="evidence" value="ECO:0007669"/>
    <property type="project" value="InterPro"/>
</dbReference>
<accession>A0A8J7I9L3</accession>
<dbReference type="PANTHER" id="PTHR23515">
    <property type="entry name" value="HIGH-AFFINITY NITRATE TRANSPORTER 2.3"/>
    <property type="match status" value="1"/>
</dbReference>